<accession>A0ABP8GHN9</accession>
<evidence type="ECO:0000313" key="4">
    <source>
        <dbReference type="Proteomes" id="UP001500582"/>
    </source>
</evidence>
<feature type="domain" description="BT-3987-like N-terminal" evidence="1">
    <location>
        <begin position="60"/>
        <end position="158"/>
    </location>
</feature>
<protein>
    <recommendedName>
        <fullName evidence="5">DUF1735 domain-containing protein</fullName>
    </recommendedName>
</protein>
<dbReference type="Gene3D" id="2.60.40.1740">
    <property type="entry name" value="hypothetical protein (bacova_03559)"/>
    <property type="match status" value="1"/>
</dbReference>
<dbReference type="RefSeq" id="WP_345211505.1">
    <property type="nucleotide sequence ID" value="NZ_BAABFT010000006.1"/>
</dbReference>
<comment type="caution">
    <text evidence="3">The sequence shown here is derived from an EMBL/GenBank/DDBJ whole genome shotgun (WGS) entry which is preliminary data.</text>
</comment>
<evidence type="ECO:0000259" key="1">
    <source>
        <dbReference type="Pfam" id="PF08522"/>
    </source>
</evidence>
<proteinExistence type="predicted"/>
<keyword evidence="4" id="KW-1185">Reference proteome</keyword>
<dbReference type="Proteomes" id="UP001500582">
    <property type="component" value="Unassembled WGS sequence"/>
</dbReference>
<dbReference type="PROSITE" id="PS51257">
    <property type="entry name" value="PROKAR_LIPOPROTEIN"/>
    <property type="match status" value="1"/>
</dbReference>
<reference evidence="4" key="1">
    <citation type="journal article" date="2019" name="Int. J. Syst. Evol. Microbiol.">
        <title>The Global Catalogue of Microorganisms (GCM) 10K type strain sequencing project: providing services to taxonomists for standard genome sequencing and annotation.</title>
        <authorList>
            <consortium name="The Broad Institute Genomics Platform"/>
            <consortium name="The Broad Institute Genome Sequencing Center for Infectious Disease"/>
            <person name="Wu L."/>
            <person name="Ma J."/>
        </authorList>
    </citation>
    <scope>NUCLEOTIDE SEQUENCE [LARGE SCALE GENOMIC DNA]</scope>
    <source>
        <strain evidence="4">JCM 17705</strain>
    </source>
</reference>
<feature type="domain" description="BT-3044-like C-terminal" evidence="2">
    <location>
        <begin position="169"/>
        <end position="279"/>
    </location>
</feature>
<gene>
    <name evidence="3" type="ORF">GCM10023149_25800</name>
</gene>
<dbReference type="EMBL" id="BAABFT010000006">
    <property type="protein sequence ID" value="GAA4324301.1"/>
    <property type="molecule type" value="Genomic_DNA"/>
</dbReference>
<dbReference type="InterPro" id="IPR025371">
    <property type="entry name" value="BT_3044-like_C"/>
</dbReference>
<dbReference type="InterPro" id="IPR013728">
    <property type="entry name" value="BT_3987-like_N"/>
</dbReference>
<sequence>MKKKIYLLVMSAGLLGLTSCLKDKNVNLDADKSPATLQWSTILDVPAGTGGGYTLYARAYDIQDASHTTSFDVNYTGGDPAPSDITVEIGLDAKALDAYNVDHDSKLAPLATNLYTMPSSVVIKKGDRKATVNMTVKVDKNFDLSQGYAIPLAIKSTTLGNISANYGTIIFGVNAKNEYDGIYLAKGYILRAGDNVLSGNFKDIRRSLSTTGVNSVTFPQNWADGSNVGGIDGLTITVNKATNKVTMSSVNPALTNLPSYDNRYDPATKTFYLSFYWGTGPGNRAATDTLVYSGPR</sequence>
<organism evidence="3 4">
    <name type="scientific">Mucilaginibacter gynuensis</name>
    <dbReference type="NCBI Taxonomy" id="1302236"/>
    <lineage>
        <taxon>Bacteria</taxon>
        <taxon>Pseudomonadati</taxon>
        <taxon>Bacteroidota</taxon>
        <taxon>Sphingobacteriia</taxon>
        <taxon>Sphingobacteriales</taxon>
        <taxon>Sphingobacteriaceae</taxon>
        <taxon>Mucilaginibacter</taxon>
    </lineage>
</organism>
<dbReference type="Pfam" id="PF14274">
    <property type="entry name" value="BT_3044-like_C"/>
    <property type="match status" value="1"/>
</dbReference>
<dbReference type="Pfam" id="PF08522">
    <property type="entry name" value="BT_3987-like_N"/>
    <property type="match status" value="1"/>
</dbReference>
<evidence type="ECO:0000259" key="2">
    <source>
        <dbReference type="Pfam" id="PF14274"/>
    </source>
</evidence>
<evidence type="ECO:0008006" key="5">
    <source>
        <dbReference type="Google" id="ProtNLM"/>
    </source>
</evidence>
<name>A0ABP8GHN9_9SPHI</name>
<evidence type="ECO:0000313" key="3">
    <source>
        <dbReference type="EMBL" id="GAA4324301.1"/>
    </source>
</evidence>